<evidence type="ECO:0000256" key="1">
    <source>
        <dbReference type="ARBA" id="ARBA00005278"/>
    </source>
</evidence>
<dbReference type="EMBL" id="JAUSTP010000006">
    <property type="protein sequence ID" value="MDQ0189315.1"/>
    <property type="molecule type" value="Genomic_DNA"/>
</dbReference>
<dbReference type="RefSeq" id="WP_274456045.1">
    <property type="nucleotide sequence ID" value="NZ_CP067097.1"/>
</dbReference>
<feature type="transmembrane region" description="Helical" evidence="3">
    <location>
        <begin position="303"/>
        <end position="322"/>
    </location>
</feature>
<evidence type="ECO:0000313" key="4">
    <source>
        <dbReference type="EMBL" id="MDQ0189315.1"/>
    </source>
</evidence>
<evidence type="ECO:0000313" key="5">
    <source>
        <dbReference type="Proteomes" id="UP001232973"/>
    </source>
</evidence>
<sequence>MPSITEEIKQHPISAKLQENVDYINKLIGVGTSWDILAKPFEFGGIKMMSYVTNGFFLTMNMVLILENLQANIIAFKHERGDRDFTIHELIDYLDNHIAFVQVQPVNQMADAVRFILSGPMVTFIEGFDQAFLIDTRIYPMRSISTPEVEHVIRGNHDAFTETMLMNTALVRRRLRDPRLRVELMQIGDRSLTDVSLMYLEDVVDPGLVDQIRQRLKNIKSGSLAMGEQQVVDLIGKVKWNPYPIARYTERPDVVATALMEGQVAIVVDATAQVIIAPTTFFQHLQNPNEYHSYPLPGTYMRWTILAAVMLSIFLPGIFLVINGHPHHLPHWLSFFVAQRGDPLPLWAELLVAEVSLDMLRLAVLNTPTALGSSVGIVAALLFGQFASKIQLLQPEVLVYMGFVMIAQYATTSFELASANQLARLWIMGWTAPLGWIGFLIGSGSWLLLMVFTKSFGIPYFWPLIPFRWKQGLRDVLFREPSTNLHGIPSILRKRSKA</sequence>
<feature type="transmembrane region" description="Helical" evidence="3">
    <location>
        <begin position="397"/>
        <end position="414"/>
    </location>
</feature>
<accession>A0ABT9XGC9</accession>
<keyword evidence="3" id="KW-1133">Transmembrane helix</keyword>
<gene>
    <name evidence="4" type="ORF">J2S03_001135</name>
</gene>
<proteinExistence type="inferred from homology"/>
<keyword evidence="3" id="KW-0812">Transmembrane</keyword>
<keyword evidence="2 3" id="KW-0472">Membrane</keyword>
<protein>
    <submittedName>
        <fullName evidence="4">Stage V sporulation protein AF</fullName>
    </submittedName>
</protein>
<feature type="transmembrane region" description="Helical" evidence="3">
    <location>
        <begin position="434"/>
        <end position="452"/>
    </location>
</feature>
<comment type="similarity">
    <text evidence="1">Belongs to the GerABKA family.</text>
</comment>
<reference evidence="4 5" key="1">
    <citation type="submission" date="2023-07" db="EMBL/GenBank/DDBJ databases">
        <title>Genomic Encyclopedia of Type Strains, Phase IV (KMG-IV): sequencing the most valuable type-strain genomes for metagenomic binning, comparative biology and taxonomic classification.</title>
        <authorList>
            <person name="Goeker M."/>
        </authorList>
    </citation>
    <scope>NUCLEOTIDE SEQUENCE [LARGE SCALE GENOMIC DNA]</scope>
    <source>
        <strain evidence="4 5">DSM 4006</strain>
    </source>
</reference>
<evidence type="ECO:0000256" key="3">
    <source>
        <dbReference type="SAM" id="Phobius"/>
    </source>
</evidence>
<name>A0ABT9XGC9_9BACL</name>
<organism evidence="4 5">
    <name type="scientific">Alicyclobacillus cycloheptanicus</name>
    <dbReference type="NCBI Taxonomy" id="1457"/>
    <lineage>
        <taxon>Bacteria</taxon>
        <taxon>Bacillati</taxon>
        <taxon>Bacillota</taxon>
        <taxon>Bacilli</taxon>
        <taxon>Bacillales</taxon>
        <taxon>Alicyclobacillaceae</taxon>
        <taxon>Alicyclobacillus</taxon>
    </lineage>
</organism>
<dbReference type="Proteomes" id="UP001232973">
    <property type="component" value="Unassembled WGS sequence"/>
</dbReference>
<dbReference type="PANTHER" id="PTHR22550:SF9">
    <property type="entry name" value="STAGE V SPORULATION PROTEIN AF"/>
    <property type="match status" value="1"/>
</dbReference>
<feature type="transmembrane region" description="Helical" evidence="3">
    <location>
        <begin position="363"/>
        <end position="385"/>
    </location>
</feature>
<dbReference type="Pfam" id="PF03323">
    <property type="entry name" value="GerA"/>
    <property type="match status" value="1"/>
</dbReference>
<comment type="caution">
    <text evidence="4">The sequence shown here is derived from an EMBL/GenBank/DDBJ whole genome shotgun (WGS) entry which is preliminary data.</text>
</comment>
<evidence type="ECO:0000256" key="2">
    <source>
        <dbReference type="ARBA" id="ARBA00023136"/>
    </source>
</evidence>
<keyword evidence="5" id="KW-1185">Reference proteome</keyword>
<dbReference type="PANTHER" id="PTHR22550">
    <property type="entry name" value="SPORE GERMINATION PROTEIN"/>
    <property type="match status" value="1"/>
</dbReference>
<dbReference type="PIRSF" id="PIRSF005690">
    <property type="entry name" value="GerBA"/>
    <property type="match status" value="1"/>
</dbReference>
<dbReference type="InterPro" id="IPR004995">
    <property type="entry name" value="Spore_Ger"/>
</dbReference>
<dbReference type="InterPro" id="IPR050768">
    <property type="entry name" value="UPF0353/GerABKA_families"/>
</dbReference>